<evidence type="ECO:0000313" key="1">
    <source>
        <dbReference type="EMBL" id="CDM36330.1"/>
    </source>
</evidence>
<organism evidence="1 2">
    <name type="scientific">Penicillium roqueforti (strain FM164)</name>
    <dbReference type="NCBI Taxonomy" id="1365484"/>
    <lineage>
        <taxon>Eukaryota</taxon>
        <taxon>Fungi</taxon>
        <taxon>Dikarya</taxon>
        <taxon>Ascomycota</taxon>
        <taxon>Pezizomycotina</taxon>
        <taxon>Eurotiomycetes</taxon>
        <taxon>Eurotiomycetidae</taxon>
        <taxon>Eurotiales</taxon>
        <taxon>Aspergillaceae</taxon>
        <taxon>Penicillium</taxon>
    </lineage>
</organism>
<reference evidence="1" key="1">
    <citation type="journal article" date="2014" name="Nat. Commun.">
        <title>Multiple recent horizontal transfers of a large genomic region in cheese making fungi.</title>
        <authorList>
            <person name="Cheeseman K."/>
            <person name="Ropars J."/>
            <person name="Renault P."/>
            <person name="Dupont J."/>
            <person name="Gouzy J."/>
            <person name="Branca A."/>
            <person name="Abraham A.L."/>
            <person name="Ceppi M."/>
            <person name="Conseiller E."/>
            <person name="Debuchy R."/>
            <person name="Malagnac F."/>
            <person name="Goarin A."/>
            <person name="Silar P."/>
            <person name="Lacoste S."/>
            <person name="Sallet E."/>
            <person name="Bensimon A."/>
            <person name="Giraud T."/>
            <person name="Brygoo Y."/>
        </authorList>
    </citation>
    <scope>NUCLEOTIDE SEQUENCE [LARGE SCALE GENOMIC DNA]</scope>
    <source>
        <strain evidence="1">FM164</strain>
    </source>
</reference>
<dbReference type="Proteomes" id="UP000030686">
    <property type="component" value="Unassembled WGS sequence"/>
</dbReference>
<dbReference type="EMBL" id="HG792019">
    <property type="protein sequence ID" value="CDM36330.1"/>
    <property type="molecule type" value="Genomic_DNA"/>
</dbReference>
<sequence>MKASINHMDRKYPANTLEVMAETVEMVGFKTRYSAASMTVRVVNNRKCWYNATHSHRSTWEPGAGWSIIPNTRLFIKCWFRVTPPSCGTRSNTQMFPH</sequence>
<evidence type="ECO:0000313" key="2">
    <source>
        <dbReference type="Proteomes" id="UP000030686"/>
    </source>
</evidence>
<accession>W6QIV4</accession>
<protein>
    <submittedName>
        <fullName evidence="1">Uncharacterized protein</fullName>
    </submittedName>
</protein>
<name>W6QIV4_PENRF</name>
<dbReference type="AlphaFoldDB" id="W6QIV4"/>
<proteinExistence type="predicted"/>
<gene>
    <name evidence="1" type="ORF">PROQFM164_S05g000163</name>
</gene>
<keyword evidence="2" id="KW-1185">Reference proteome</keyword>